<feature type="domain" description="NodB homology" evidence="4">
    <location>
        <begin position="457"/>
        <end position="678"/>
    </location>
</feature>
<feature type="compositionally biased region" description="Pro residues" evidence="3">
    <location>
        <begin position="290"/>
        <end position="300"/>
    </location>
</feature>
<keyword evidence="6" id="KW-1185">Reference proteome</keyword>
<evidence type="ECO:0000313" key="6">
    <source>
        <dbReference type="Proteomes" id="UP000612585"/>
    </source>
</evidence>
<dbReference type="Proteomes" id="UP000612585">
    <property type="component" value="Unassembled WGS sequence"/>
</dbReference>
<dbReference type="Gene3D" id="2.60.120.260">
    <property type="entry name" value="Galactose-binding domain-like"/>
    <property type="match status" value="2"/>
</dbReference>
<evidence type="ECO:0000256" key="1">
    <source>
        <dbReference type="ARBA" id="ARBA00004613"/>
    </source>
</evidence>
<feature type="compositionally biased region" description="Polar residues" evidence="3">
    <location>
        <begin position="313"/>
        <end position="324"/>
    </location>
</feature>
<organism evidence="5 6">
    <name type="scientific">Virgisporangium aurantiacum</name>
    <dbReference type="NCBI Taxonomy" id="175570"/>
    <lineage>
        <taxon>Bacteria</taxon>
        <taxon>Bacillati</taxon>
        <taxon>Actinomycetota</taxon>
        <taxon>Actinomycetes</taxon>
        <taxon>Micromonosporales</taxon>
        <taxon>Micromonosporaceae</taxon>
        <taxon>Virgisporangium</taxon>
    </lineage>
</organism>
<evidence type="ECO:0000256" key="2">
    <source>
        <dbReference type="ARBA" id="ARBA00022729"/>
    </source>
</evidence>
<dbReference type="PANTHER" id="PTHR34216">
    <property type="match status" value="1"/>
</dbReference>
<dbReference type="GO" id="GO:0005576">
    <property type="term" value="C:extracellular region"/>
    <property type="evidence" value="ECO:0007669"/>
    <property type="project" value="UniProtKB-SubCell"/>
</dbReference>
<protein>
    <recommendedName>
        <fullName evidence="4">NodB homology domain-containing protein</fullName>
    </recommendedName>
</protein>
<dbReference type="InterPro" id="IPR013783">
    <property type="entry name" value="Ig-like_fold"/>
</dbReference>
<dbReference type="CDD" id="cd10970">
    <property type="entry name" value="CE4_DAC_u1_6s"/>
    <property type="match status" value="1"/>
</dbReference>
<dbReference type="GO" id="GO:0005975">
    <property type="term" value="P:carbohydrate metabolic process"/>
    <property type="evidence" value="ECO:0007669"/>
    <property type="project" value="InterPro"/>
</dbReference>
<dbReference type="InterPro" id="IPR002509">
    <property type="entry name" value="NODB_dom"/>
</dbReference>
<dbReference type="InterPro" id="IPR011330">
    <property type="entry name" value="Glyco_hydro/deAcase_b/a-brl"/>
</dbReference>
<evidence type="ECO:0000313" key="5">
    <source>
        <dbReference type="EMBL" id="GIJ62653.1"/>
    </source>
</evidence>
<comment type="caution">
    <text evidence="5">The sequence shown here is derived from an EMBL/GenBank/DDBJ whole genome shotgun (WGS) entry which is preliminary data.</text>
</comment>
<dbReference type="EMBL" id="BOPG01000081">
    <property type="protein sequence ID" value="GIJ62653.1"/>
    <property type="molecule type" value="Genomic_DNA"/>
</dbReference>
<reference evidence="5" key="1">
    <citation type="submission" date="2021-01" db="EMBL/GenBank/DDBJ databases">
        <title>Whole genome shotgun sequence of Virgisporangium aurantiacum NBRC 16421.</title>
        <authorList>
            <person name="Komaki H."/>
            <person name="Tamura T."/>
        </authorList>
    </citation>
    <scope>NUCLEOTIDE SEQUENCE</scope>
    <source>
        <strain evidence="5">NBRC 16421</strain>
    </source>
</reference>
<dbReference type="PANTHER" id="PTHR34216:SF3">
    <property type="entry name" value="POLY-BETA-1,6-N-ACETYL-D-GLUCOSAMINE N-DEACETYLASE"/>
    <property type="match status" value="1"/>
</dbReference>
<dbReference type="GO" id="GO:0016810">
    <property type="term" value="F:hydrolase activity, acting on carbon-nitrogen (but not peptide) bonds"/>
    <property type="evidence" value="ECO:0007669"/>
    <property type="project" value="InterPro"/>
</dbReference>
<evidence type="ECO:0000259" key="4">
    <source>
        <dbReference type="PROSITE" id="PS51677"/>
    </source>
</evidence>
<dbReference type="Gene3D" id="3.20.20.370">
    <property type="entry name" value="Glycoside hydrolase/deacetylase"/>
    <property type="match status" value="1"/>
</dbReference>
<gene>
    <name evidence="5" type="ORF">Vau01_101690</name>
</gene>
<sequence>MRASRLSRVAIVAALTVGLTIVGLRTVLAEAATTNLISNPSAESAGPTGSAPADWTFSAWGTNTVTQSWKTGGKDGARSLAITMTARTTGDAKWMSAPIPVKAGTKYALADWYISTVTTTLEAVYTDAAGKETYVWLADVPASAAWKQAAASFTPPTGAVRVSVYHVLEAKGSLQTDAYTLTDTTVSTPPTNPPPPVTPPTIAISAPANGATVNGTVQVTATASSDATGVTFKVDDVALGAEDTTAPFAATWDTKTVTNKAYKLTATARNAAGGQASTDITVTVNNAPVGNPPPPPPPQPGNLIANPGLETGSGATPTSWTSSKWGTNTTKFTYPSAAHSGSRGARTDVTAYTSGDAAWRPNPVTVTAGKSYKYTGWYQSNVDTEVDVEVTMTNGTVQYAFLAAAPASAGWAQLNATYTVPAGASKLTVFQPIAKKGWLVNDDASLTEYTPAKFDQARVSLTFDDAWRSQFTAGIPALNKYGMKATFYMLTGETADPQYMTVDQMKQIQAGGHEIASHTIDHPHLPTLSAAEIDRQLKDSQAALRGWMGPGVAKNFCTPFGEYNSTVVSTAKTYYRSHRSTDEGFNTKDATDVYNIKVQNILGTTTPAQVGLWIDQAKRDNSWLVLVYHEVGANSAVEDPTYSVTPANLDAELALIKAKGITVSTVDKALDAVVPQLG</sequence>
<dbReference type="RefSeq" id="WP_204008436.1">
    <property type="nucleotide sequence ID" value="NZ_BOPG01000081.1"/>
</dbReference>
<dbReference type="InterPro" id="IPR051398">
    <property type="entry name" value="Polysacch_Deacetylase"/>
</dbReference>
<evidence type="ECO:0000256" key="3">
    <source>
        <dbReference type="SAM" id="MobiDB-lite"/>
    </source>
</evidence>
<dbReference type="Pfam" id="PF01522">
    <property type="entry name" value="Polysacc_deac_1"/>
    <property type="match status" value="1"/>
</dbReference>
<dbReference type="Gene3D" id="2.60.40.10">
    <property type="entry name" value="Immunoglobulins"/>
    <property type="match status" value="1"/>
</dbReference>
<dbReference type="PROSITE" id="PS51677">
    <property type="entry name" value="NODB"/>
    <property type="match status" value="1"/>
</dbReference>
<comment type="subcellular location">
    <subcellularLocation>
        <location evidence="1">Secreted</location>
    </subcellularLocation>
</comment>
<dbReference type="AlphaFoldDB" id="A0A8J4E607"/>
<dbReference type="SUPFAM" id="SSF88713">
    <property type="entry name" value="Glycoside hydrolase/deacetylase"/>
    <property type="match status" value="1"/>
</dbReference>
<feature type="region of interest" description="Disordered" evidence="3">
    <location>
        <begin position="288"/>
        <end position="324"/>
    </location>
</feature>
<dbReference type="Pfam" id="PF17957">
    <property type="entry name" value="Big_7"/>
    <property type="match status" value="1"/>
</dbReference>
<proteinExistence type="predicted"/>
<accession>A0A8J4E607</accession>
<keyword evidence="2" id="KW-0732">Signal</keyword>
<name>A0A8J4E607_9ACTN</name>